<feature type="binding site" evidence="22">
    <location>
        <position position="28"/>
    </location>
    <ligand>
        <name>ATP</name>
        <dbReference type="ChEBI" id="CHEBI:30616"/>
    </ligand>
</feature>
<evidence type="ECO:0000256" key="18">
    <source>
        <dbReference type="ARBA" id="ARBA00023209"/>
    </source>
</evidence>
<evidence type="ECO:0000256" key="23">
    <source>
        <dbReference type="PIRSR" id="PIRSR600829-4"/>
    </source>
</evidence>
<evidence type="ECO:0000256" key="12">
    <source>
        <dbReference type="ARBA" id="ARBA00022777"/>
    </source>
</evidence>
<sequence>MEPSEKPSYAGSVKGKTGIRRIINAMRYSAEGFAAAMSEQGFRQLVYLNIALTALSLFLPFGPATRMMLFMASCITLIVELLNTGLEAAVDHTSMARHPLAKRAKDVGSAAQSVALLLLAVLWLMALWREYGFNLF</sequence>
<dbReference type="CDD" id="cd14264">
    <property type="entry name" value="DAGK_IM"/>
    <property type="match status" value="1"/>
</dbReference>
<accession>A0A1X3CZX2</accession>
<protein>
    <recommendedName>
        <fullName evidence="4 24">Diacylglycerol kinase</fullName>
        <ecNumber evidence="3 24">2.7.1.107</ecNumber>
    </recommendedName>
</protein>
<dbReference type="GO" id="GO:0004143">
    <property type="term" value="F:ATP-dependent diacylglycerol kinase activity"/>
    <property type="evidence" value="ECO:0007669"/>
    <property type="project" value="UniProtKB-EC"/>
</dbReference>
<feature type="binding site" evidence="21">
    <location>
        <position position="80"/>
    </location>
    <ligand>
        <name>substrate</name>
    </ligand>
</feature>
<feature type="binding site" evidence="21">
    <location>
        <position position="109"/>
    </location>
    <ligand>
        <name>substrate</name>
    </ligand>
</feature>
<dbReference type="EMBL" id="LR134313">
    <property type="protein sequence ID" value="VEF01896.1"/>
    <property type="molecule type" value="Genomic_DNA"/>
</dbReference>
<evidence type="ECO:0000256" key="16">
    <source>
        <dbReference type="ARBA" id="ARBA00023098"/>
    </source>
</evidence>
<evidence type="ECO:0000256" key="20">
    <source>
        <dbReference type="PIRSR" id="PIRSR600829-1"/>
    </source>
</evidence>
<feature type="binding site" evidence="23">
    <location>
        <position position="87"/>
    </location>
    <ligand>
        <name>a divalent metal cation</name>
        <dbReference type="ChEBI" id="CHEBI:60240"/>
    </ligand>
</feature>
<proteinExistence type="inferred from homology"/>
<evidence type="ECO:0000256" key="3">
    <source>
        <dbReference type="ARBA" id="ARBA00012133"/>
    </source>
</evidence>
<dbReference type="PANTHER" id="PTHR34299">
    <property type="entry name" value="DIACYLGLYCEROL KINASE"/>
    <property type="match status" value="1"/>
</dbReference>
<evidence type="ECO:0000256" key="15">
    <source>
        <dbReference type="ARBA" id="ARBA00022989"/>
    </source>
</evidence>
<evidence type="ECO:0000256" key="21">
    <source>
        <dbReference type="PIRSR" id="PIRSR600829-2"/>
    </source>
</evidence>
<evidence type="ECO:0000256" key="5">
    <source>
        <dbReference type="ARBA" id="ARBA00022475"/>
    </source>
</evidence>
<dbReference type="Proteomes" id="UP000279284">
    <property type="component" value="Chromosome"/>
</dbReference>
<comment type="subcellular location">
    <subcellularLocation>
        <location evidence="1 24">Cell inner membrane</location>
        <topology evidence="1 24">Multi-pass membrane protein</topology>
    </subcellularLocation>
</comment>
<dbReference type="EC" id="2.7.1.107" evidence="3 24"/>
<feature type="binding site" evidence="22">
    <location>
        <position position="87"/>
    </location>
    <ligand>
        <name>ATP</name>
        <dbReference type="ChEBI" id="CHEBI:30616"/>
    </ligand>
</feature>
<keyword evidence="17 24" id="KW-0472">Membrane</keyword>
<dbReference type="GO" id="GO:0046872">
    <property type="term" value="F:metal ion binding"/>
    <property type="evidence" value="ECO:0007669"/>
    <property type="project" value="UniProtKB-KW"/>
</dbReference>
<evidence type="ECO:0000256" key="6">
    <source>
        <dbReference type="ARBA" id="ARBA00022516"/>
    </source>
</evidence>
<keyword evidence="10 23" id="KW-0479">Metal-binding</keyword>
<dbReference type="GO" id="GO:0006654">
    <property type="term" value="P:phosphatidic acid biosynthetic process"/>
    <property type="evidence" value="ECO:0007669"/>
    <property type="project" value="InterPro"/>
</dbReference>
<dbReference type="PANTHER" id="PTHR34299:SF1">
    <property type="entry name" value="DIACYLGLYCEROL KINASE"/>
    <property type="match status" value="1"/>
</dbReference>
<comment type="cofactor">
    <cofactor evidence="23">
        <name>Mg(2+)</name>
        <dbReference type="ChEBI" id="CHEBI:18420"/>
    </cofactor>
    <text evidence="23">Mn(2+), Zn(2+), Cd(2+) and Co(2+) support activity to lesser extents.</text>
</comment>
<evidence type="ECO:0000256" key="8">
    <source>
        <dbReference type="ARBA" id="ARBA00022679"/>
    </source>
</evidence>
<keyword evidence="26" id="KW-1185">Reference proteome</keyword>
<dbReference type="RefSeq" id="WP_085415542.1">
    <property type="nucleotide sequence ID" value="NZ_CAUJPY010000001.1"/>
</dbReference>
<feature type="binding site" evidence="22">
    <location>
        <begin position="105"/>
        <end position="106"/>
    </location>
    <ligand>
        <name>ATP</name>
        <dbReference type="ChEBI" id="CHEBI:30616"/>
    </ligand>
</feature>
<keyword evidence="8 24" id="KW-0808">Transferase</keyword>
<evidence type="ECO:0000256" key="14">
    <source>
        <dbReference type="ARBA" id="ARBA00022842"/>
    </source>
</evidence>
<dbReference type="InterPro" id="IPR036945">
    <property type="entry name" value="DAGK_sf"/>
</dbReference>
<feature type="binding site" evidence="21">
    <location>
        <begin position="123"/>
        <end position="128"/>
    </location>
    <ligand>
        <name>substrate</name>
    </ligand>
</feature>
<evidence type="ECO:0000256" key="11">
    <source>
        <dbReference type="ARBA" id="ARBA00022741"/>
    </source>
</evidence>
<keyword evidence="18" id="KW-0594">Phospholipid biosynthesis</keyword>
<evidence type="ECO:0000256" key="13">
    <source>
        <dbReference type="ARBA" id="ARBA00022840"/>
    </source>
</evidence>
<dbReference type="Pfam" id="PF01219">
    <property type="entry name" value="DAGK_prokar"/>
    <property type="match status" value="1"/>
</dbReference>
<dbReference type="GO" id="GO:0005886">
    <property type="term" value="C:plasma membrane"/>
    <property type="evidence" value="ECO:0007669"/>
    <property type="project" value="UniProtKB-SubCell"/>
</dbReference>
<evidence type="ECO:0000256" key="10">
    <source>
        <dbReference type="ARBA" id="ARBA00022723"/>
    </source>
</evidence>
<gene>
    <name evidence="25" type="primary">dgkA</name>
    <name evidence="25" type="ORF">NCTC10296_01515</name>
</gene>
<evidence type="ECO:0000256" key="24">
    <source>
        <dbReference type="RuleBase" id="RU363065"/>
    </source>
</evidence>
<evidence type="ECO:0000256" key="7">
    <source>
        <dbReference type="ARBA" id="ARBA00022519"/>
    </source>
</evidence>
<evidence type="ECO:0000256" key="17">
    <source>
        <dbReference type="ARBA" id="ARBA00023136"/>
    </source>
</evidence>
<reference evidence="25 26" key="1">
    <citation type="submission" date="2018-12" db="EMBL/GenBank/DDBJ databases">
        <authorList>
            <consortium name="Pathogen Informatics"/>
        </authorList>
    </citation>
    <scope>NUCLEOTIDE SEQUENCE [LARGE SCALE GENOMIC DNA]</scope>
    <source>
        <strain evidence="25 26">NCTC10296</strain>
    </source>
</reference>
<feature type="transmembrane region" description="Helical" evidence="24">
    <location>
        <begin position="45"/>
        <end position="61"/>
    </location>
</feature>
<keyword evidence="15 24" id="KW-1133">Transmembrane helix</keyword>
<evidence type="ECO:0000313" key="26">
    <source>
        <dbReference type="Proteomes" id="UP000279284"/>
    </source>
</evidence>
<name>A0A1X3CZX2_9NEIS</name>
<feature type="binding site" evidence="22">
    <location>
        <position position="21"/>
    </location>
    <ligand>
        <name>ATP</name>
        <dbReference type="ChEBI" id="CHEBI:30616"/>
    </ligand>
</feature>
<comment type="catalytic activity">
    <reaction evidence="24">
        <text>a 1,2-diacyl-sn-glycerol + ATP = a 1,2-diacyl-sn-glycero-3-phosphate + ADP + H(+)</text>
        <dbReference type="Rhea" id="RHEA:10272"/>
        <dbReference type="ChEBI" id="CHEBI:15378"/>
        <dbReference type="ChEBI" id="CHEBI:17815"/>
        <dbReference type="ChEBI" id="CHEBI:30616"/>
        <dbReference type="ChEBI" id="CHEBI:58608"/>
        <dbReference type="ChEBI" id="CHEBI:456216"/>
        <dbReference type="EC" id="2.7.1.107"/>
    </reaction>
</comment>
<evidence type="ECO:0000256" key="4">
    <source>
        <dbReference type="ARBA" id="ARBA00017575"/>
    </source>
</evidence>
<comment type="function">
    <text evidence="24">Catalyzes the ATP-dependent phosphorylation of sn-l,2-diacylglycerol (DAG) to phosphatidic acid. Involved in the recycling of diacylglycerol produced as a by-product during membrane-derived oligosaccharide (MDO) biosynthesis.</text>
</comment>
<keyword evidence="13 22" id="KW-0067">ATP-binding</keyword>
<keyword evidence="12 24" id="KW-0418">Kinase</keyword>
<keyword evidence="19 24" id="KW-1208">Phospholipid metabolism</keyword>
<keyword evidence="11 22" id="KW-0547">Nucleotide-binding</keyword>
<dbReference type="GO" id="GO:0005524">
    <property type="term" value="F:ATP binding"/>
    <property type="evidence" value="ECO:0007669"/>
    <property type="project" value="UniProtKB-KW"/>
</dbReference>
<feature type="binding site" evidence="22">
    <location>
        <position position="39"/>
    </location>
    <ligand>
        <name>ATP</name>
        <dbReference type="ChEBI" id="CHEBI:30616"/>
    </ligand>
</feature>
<evidence type="ECO:0000256" key="9">
    <source>
        <dbReference type="ARBA" id="ARBA00022692"/>
    </source>
</evidence>
<dbReference type="AlphaFoldDB" id="A0A1X3CZX2"/>
<feature type="binding site" evidence="21">
    <location>
        <position position="66"/>
    </location>
    <ligand>
        <name>substrate</name>
    </ligand>
</feature>
<dbReference type="InterPro" id="IPR000829">
    <property type="entry name" value="DAGK"/>
</dbReference>
<feature type="active site" description="Proton acceptor" evidence="20">
    <location>
        <position position="80"/>
    </location>
</feature>
<feature type="transmembrane region" description="Helical" evidence="24">
    <location>
        <begin position="107"/>
        <end position="128"/>
    </location>
</feature>
<keyword evidence="14 23" id="KW-0460">Magnesium</keyword>
<evidence type="ECO:0000313" key="25">
    <source>
        <dbReference type="EMBL" id="VEF01896.1"/>
    </source>
</evidence>
<evidence type="ECO:0000256" key="1">
    <source>
        <dbReference type="ARBA" id="ARBA00004429"/>
    </source>
</evidence>
<dbReference type="KEGG" id="nci:NCTC10296_01515"/>
<evidence type="ECO:0000256" key="22">
    <source>
        <dbReference type="PIRSR" id="PIRSR600829-3"/>
    </source>
</evidence>
<keyword evidence="16 24" id="KW-0443">Lipid metabolism</keyword>
<dbReference type="InterPro" id="IPR033718">
    <property type="entry name" value="DAGK_prok"/>
</dbReference>
<dbReference type="Gene3D" id="1.10.287.3610">
    <property type="match status" value="1"/>
</dbReference>
<dbReference type="OrthoDB" id="9796011at2"/>
<comment type="similarity">
    <text evidence="2 24">Belongs to the bacterial diacylglycerol kinase family.</text>
</comment>
<keyword evidence="9 24" id="KW-0812">Transmembrane</keyword>
<feature type="transmembrane region" description="Helical" evidence="24">
    <location>
        <begin position="67"/>
        <end position="86"/>
    </location>
</feature>
<keyword evidence="7 24" id="KW-0997">Cell inner membrane</keyword>
<organism evidence="25 26">
    <name type="scientific">Neisseria canis</name>
    <dbReference type="NCBI Taxonomy" id="493"/>
    <lineage>
        <taxon>Bacteria</taxon>
        <taxon>Pseudomonadati</taxon>
        <taxon>Pseudomonadota</taxon>
        <taxon>Betaproteobacteria</taxon>
        <taxon>Neisseriales</taxon>
        <taxon>Neisseriaceae</taxon>
        <taxon>Neisseria</taxon>
    </lineage>
</organism>
<evidence type="ECO:0000256" key="2">
    <source>
        <dbReference type="ARBA" id="ARBA00005967"/>
    </source>
</evidence>
<keyword evidence="5" id="KW-1003">Cell membrane</keyword>
<feature type="binding site" evidence="23">
    <location>
        <position position="39"/>
    </location>
    <ligand>
        <name>a divalent metal cation</name>
        <dbReference type="ChEBI" id="CHEBI:60240"/>
    </ligand>
</feature>
<evidence type="ECO:0000256" key="19">
    <source>
        <dbReference type="ARBA" id="ARBA00023264"/>
    </source>
</evidence>
<feature type="binding site" evidence="21">
    <location>
        <position position="21"/>
    </location>
    <ligand>
        <name>substrate</name>
    </ligand>
</feature>
<dbReference type="STRING" id="493.BWD07_01135"/>
<keyword evidence="6" id="KW-0444">Lipid biosynthesis</keyword>